<keyword evidence="2" id="KW-0472">Membrane</keyword>
<evidence type="ECO:0000256" key="2">
    <source>
        <dbReference type="SAM" id="Phobius"/>
    </source>
</evidence>
<evidence type="ECO:0000313" key="3">
    <source>
        <dbReference type="EMBL" id="CAD9362450.1"/>
    </source>
</evidence>
<feature type="transmembrane region" description="Helical" evidence="2">
    <location>
        <begin position="82"/>
        <end position="102"/>
    </location>
</feature>
<name>A0A7S2AAR1_TRICV</name>
<keyword evidence="2" id="KW-0812">Transmembrane</keyword>
<proteinExistence type="predicted"/>
<protein>
    <submittedName>
        <fullName evidence="3">Uncharacterized protein</fullName>
    </submittedName>
</protein>
<sequence length="103" mass="10880">MVVVDAETAYSANNKLGGSSEITKTDIPTGEETKIVSFDNDNLQAIFTGNIERSGNSSKNESKDSNTDTDSMTKTTEDTSSGFSVSLMGSVSVLVLSISNIFV</sequence>
<evidence type="ECO:0000256" key="1">
    <source>
        <dbReference type="SAM" id="MobiDB-lite"/>
    </source>
</evidence>
<dbReference type="AlphaFoldDB" id="A0A7S2AAR1"/>
<dbReference type="EMBL" id="HBGO01039292">
    <property type="protein sequence ID" value="CAD9362450.1"/>
    <property type="molecule type" value="Transcribed_RNA"/>
</dbReference>
<accession>A0A7S2AAR1</accession>
<keyword evidence="2" id="KW-1133">Transmembrane helix</keyword>
<gene>
    <name evidence="3" type="ORF">OSIN01602_LOCUS22772</name>
</gene>
<feature type="compositionally biased region" description="Polar residues" evidence="1">
    <location>
        <begin position="49"/>
        <end position="59"/>
    </location>
</feature>
<organism evidence="3">
    <name type="scientific">Trieres chinensis</name>
    <name type="common">Marine centric diatom</name>
    <name type="synonym">Odontella sinensis</name>
    <dbReference type="NCBI Taxonomy" id="1514140"/>
    <lineage>
        <taxon>Eukaryota</taxon>
        <taxon>Sar</taxon>
        <taxon>Stramenopiles</taxon>
        <taxon>Ochrophyta</taxon>
        <taxon>Bacillariophyta</taxon>
        <taxon>Mediophyceae</taxon>
        <taxon>Biddulphiophycidae</taxon>
        <taxon>Eupodiscales</taxon>
        <taxon>Parodontellaceae</taxon>
        <taxon>Trieres</taxon>
    </lineage>
</organism>
<feature type="region of interest" description="Disordered" evidence="1">
    <location>
        <begin position="49"/>
        <end position="83"/>
    </location>
</feature>
<reference evidence="3" key="1">
    <citation type="submission" date="2021-01" db="EMBL/GenBank/DDBJ databases">
        <authorList>
            <person name="Corre E."/>
            <person name="Pelletier E."/>
            <person name="Niang G."/>
            <person name="Scheremetjew M."/>
            <person name="Finn R."/>
            <person name="Kale V."/>
            <person name="Holt S."/>
            <person name="Cochrane G."/>
            <person name="Meng A."/>
            <person name="Brown T."/>
            <person name="Cohen L."/>
        </authorList>
    </citation>
    <scope>NUCLEOTIDE SEQUENCE</scope>
    <source>
        <strain evidence="3">Grunow 1884</strain>
    </source>
</reference>